<comment type="caution">
    <text evidence="4">The sequence shown here is derived from an EMBL/GenBank/DDBJ whole genome shotgun (WGS) entry which is preliminary data.</text>
</comment>
<comment type="similarity">
    <text evidence="1">Belongs to the PhzF family.</text>
</comment>
<dbReference type="SUPFAM" id="SSF54506">
    <property type="entry name" value="Diaminopimelate epimerase-like"/>
    <property type="match status" value="1"/>
</dbReference>
<feature type="active site" evidence="3">
    <location>
        <position position="46"/>
    </location>
</feature>
<evidence type="ECO:0000313" key="4">
    <source>
        <dbReference type="EMBL" id="MCR2803787.1"/>
    </source>
</evidence>
<dbReference type="Pfam" id="PF02567">
    <property type="entry name" value="PhzC-PhzF"/>
    <property type="match status" value="1"/>
</dbReference>
<dbReference type="InterPro" id="IPR003719">
    <property type="entry name" value="Phenazine_PhzF-like"/>
</dbReference>
<accession>A0A9X2MU22</accession>
<dbReference type="Proteomes" id="UP001141950">
    <property type="component" value="Unassembled WGS sequence"/>
</dbReference>
<dbReference type="PANTHER" id="PTHR13774">
    <property type="entry name" value="PHENAZINE BIOSYNTHESIS PROTEIN"/>
    <property type="match status" value="1"/>
</dbReference>
<evidence type="ECO:0000256" key="3">
    <source>
        <dbReference type="PIRSR" id="PIRSR016184-1"/>
    </source>
</evidence>
<sequence length="274" mass="29796">MGLVLHIVDAFTNRRFAGNPAAVCFAEEGLTDEQMNHIAAEMNLSETAFLREAEGEWELRWFTPQTEVDLCGHATLAAAHALWDTGRLAAELQAVFLTRSGRLTVTRRGEWLDMDFPSEPAAAVTAPKELIEALGLIPRFVGRNRMDYLVEVDSEQTVRTLAPDMSLLGRLETRGVIVTSLAADGGQPSSQASGYDFVSRAFFPAIGIDEDPVTGSAHCALAPYWAKRLRKKELAGYQASSRGGLVGMKLMGDRVLLSGQAVTVLRGELDLSSE</sequence>
<evidence type="ECO:0000256" key="1">
    <source>
        <dbReference type="ARBA" id="ARBA00008270"/>
    </source>
</evidence>
<keyword evidence="2" id="KW-0413">Isomerase</keyword>
<dbReference type="PANTHER" id="PTHR13774:SF17">
    <property type="entry name" value="PHENAZINE BIOSYNTHESIS-LIKE DOMAIN-CONTAINING PROTEIN"/>
    <property type="match status" value="1"/>
</dbReference>
<gene>
    <name evidence="4" type="ORF">NQZ67_07825</name>
</gene>
<protein>
    <submittedName>
        <fullName evidence="4">PhzF family phenazine biosynthesis protein</fullName>
    </submittedName>
</protein>
<proteinExistence type="inferred from homology"/>
<evidence type="ECO:0000256" key="2">
    <source>
        <dbReference type="ARBA" id="ARBA00023235"/>
    </source>
</evidence>
<dbReference type="AlphaFoldDB" id="A0A9X2MU22"/>
<dbReference type="PIRSF" id="PIRSF016184">
    <property type="entry name" value="PhzC_PhzF"/>
    <property type="match status" value="1"/>
</dbReference>
<dbReference type="NCBIfam" id="TIGR00654">
    <property type="entry name" value="PhzF_family"/>
    <property type="match status" value="1"/>
</dbReference>
<dbReference type="GO" id="GO:0005737">
    <property type="term" value="C:cytoplasm"/>
    <property type="evidence" value="ECO:0007669"/>
    <property type="project" value="TreeGrafter"/>
</dbReference>
<name>A0A9X2MU22_9BACL</name>
<dbReference type="Gene3D" id="3.10.310.10">
    <property type="entry name" value="Diaminopimelate Epimerase, Chain A, domain 1"/>
    <property type="match status" value="2"/>
</dbReference>
<dbReference type="GO" id="GO:0016853">
    <property type="term" value="F:isomerase activity"/>
    <property type="evidence" value="ECO:0007669"/>
    <property type="project" value="UniProtKB-KW"/>
</dbReference>
<organism evidence="4 5">
    <name type="scientific">Paenibacillus soyae</name>
    <dbReference type="NCBI Taxonomy" id="2969249"/>
    <lineage>
        <taxon>Bacteria</taxon>
        <taxon>Bacillati</taxon>
        <taxon>Bacillota</taxon>
        <taxon>Bacilli</taxon>
        <taxon>Bacillales</taxon>
        <taxon>Paenibacillaceae</taxon>
        <taxon>Paenibacillus</taxon>
    </lineage>
</organism>
<dbReference type="EMBL" id="JANIPJ010000004">
    <property type="protein sequence ID" value="MCR2803787.1"/>
    <property type="molecule type" value="Genomic_DNA"/>
</dbReference>
<dbReference type="RefSeq" id="WP_257444361.1">
    <property type="nucleotide sequence ID" value="NZ_JANIPJ010000004.1"/>
</dbReference>
<reference evidence="4" key="1">
    <citation type="submission" date="2022-08" db="EMBL/GenBank/DDBJ databases">
        <title>The genomic sequence of strain Paenibacillus sp. SCIV0701.</title>
        <authorList>
            <person name="Zhao H."/>
        </authorList>
    </citation>
    <scope>NUCLEOTIDE SEQUENCE</scope>
    <source>
        <strain evidence="4">SCIV0701</strain>
    </source>
</reference>
<keyword evidence="5" id="KW-1185">Reference proteome</keyword>
<evidence type="ECO:0000313" key="5">
    <source>
        <dbReference type="Proteomes" id="UP001141950"/>
    </source>
</evidence>